<dbReference type="PROSITE" id="PS50850">
    <property type="entry name" value="MFS"/>
    <property type="match status" value="1"/>
</dbReference>
<evidence type="ECO:0000256" key="1">
    <source>
        <dbReference type="ARBA" id="ARBA00004651"/>
    </source>
</evidence>
<evidence type="ECO:0000256" key="3">
    <source>
        <dbReference type="ARBA" id="ARBA00022692"/>
    </source>
</evidence>
<feature type="transmembrane region" description="Helical" evidence="6">
    <location>
        <begin position="95"/>
        <end position="118"/>
    </location>
</feature>
<feature type="transmembrane region" description="Helical" evidence="6">
    <location>
        <begin position="287"/>
        <end position="314"/>
    </location>
</feature>
<dbReference type="Proteomes" id="UP001595420">
    <property type="component" value="Unassembled WGS sequence"/>
</dbReference>
<comment type="subcellular location">
    <subcellularLocation>
        <location evidence="1">Cell membrane</location>
        <topology evidence="1">Multi-pass membrane protein</topology>
    </subcellularLocation>
</comment>
<name>A0ABV7C3J4_9PROT</name>
<proteinExistence type="predicted"/>
<dbReference type="EMBL" id="JBHRSB010000013">
    <property type="protein sequence ID" value="MFC3003609.1"/>
    <property type="molecule type" value="Genomic_DNA"/>
</dbReference>
<keyword evidence="2" id="KW-1003">Cell membrane</keyword>
<evidence type="ECO:0000259" key="7">
    <source>
        <dbReference type="PROSITE" id="PS50850"/>
    </source>
</evidence>
<feature type="transmembrane region" description="Helical" evidence="6">
    <location>
        <begin position="158"/>
        <end position="176"/>
    </location>
</feature>
<evidence type="ECO:0000256" key="6">
    <source>
        <dbReference type="SAM" id="Phobius"/>
    </source>
</evidence>
<dbReference type="InterPro" id="IPR020846">
    <property type="entry name" value="MFS_dom"/>
</dbReference>
<feature type="transmembrane region" description="Helical" evidence="6">
    <location>
        <begin position="130"/>
        <end position="152"/>
    </location>
</feature>
<keyword evidence="5 6" id="KW-0472">Membrane</keyword>
<feature type="transmembrane region" description="Helical" evidence="6">
    <location>
        <begin position="69"/>
        <end position="89"/>
    </location>
</feature>
<feature type="transmembrane region" description="Helical" evidence="6">
    <location>
        <begin position="326"/>
        <end position="348"/>
    </location>
</feature>
<protein>
    <submittedName>
        <fullName evidence="8">MFS transporter</fullName>
    </submittedName>
</protein>
<feature type="transmembrane region" description="Helical" evidence="6">
    <location>
        <begin position="45"/>
        <end position="62"/>
    </location>
</feature>
<sequence length="382" mass="37454">MDRRVWLLTGAQFASATGAYAFTGLIARMAQDLGISLATAGQLAAIYALTFAIAGAPIAAATARVERRLLLTVGLGLIAVLNLATAAVPDFATALGLRVATALAAALVLPAVAASMLVPPAQRGRAIAMVMAGLTLAFSLGIPMGTAIGGAVGWRGTFVFAGLLAGIAAIAVRIGLPHLPSTDRGGAGSLGLALRPEILLVLGVVALAFGGLFCIAAYLGPIVTRTTGIEGSGIGAVQVFVGLGSLVGIGFGGRRADAAGAGVPVALLLVLAAALLGYSLLLALPPALWHVAPLSLVVFAGSAALFALAPLVQARLMGLAPQDRSVALALNGAVIYAGQGAGAAYGGAVIAGAGLAWTGLAGAMLALAGAALARKAFRAHAA</sequence>
<evidence type="ECO:0000313" key="8">
    <source>
        <dbReference type="EMBL" id="MFC3003609.1"/>
    </source>
</evidence>
<dbReference type="RefSeq" id="WP_216840061.1">
    <property type="nucleotide sequence ID" value="NZ_JAFNJS010000013.1"/>
</dbReference>
<feature type="transmembrane region" description="Helical" evidence="6">
    <location>
        <begin position="258"/>
        <end position="281"/>
    </location>
</feature>
<feature type="transmembrane region" description="Helical" evidence="6">
    <location>
        <begin position="197"/>
        <end position="219"/>
    </location>
</feature>
<feature type="transmembrane region" description="Helical" evidence="6">
    <location>
        <begin position="231"/>
        <end position="251"/>
    </location>
</feature>
<dbReference type="InterPro" id="IPR050189">
    <property type="entry name" value="MFS_Efflux_Transporters"/>
</dbReference>
<evidence type="ECO:0000256" key="5">
    <source>
        <dbReference type="ARBA" id="ARBA00023136"/>
    </source>
</evidence>
<evidence type="ECO:0000313" key="9">
    <source>
        <dbReference type="Proteomes" id="UP001595420"/>
    </source>
</evidence>
<keyword evidence="9" id="KW-1185">Reference proteome</keyword>
<dbReference type="Pfam" id="PF07690">
    <property type="entry name" value="MFS_1"/>
    <property type="match status" value="1"/>
</dbReference>
<comment type="caution">
    <text evidence="8">The sequence shown here is derived from an EMBL/GenBank/DDBJ whole genome shotgun (WGS) entry which is preliminary data.</text>
</comment>
<accession>A0ABV7C3J4</accession>
<reference evidence="9" key="1">
    <citation type="journal article" date="2019" name="Int. J. Syst. Evol. Microbiol.">
        <title>The Global Catalogue of Microorganisms (GCM) 10K type strain sequencing project: providing services to taxonomists for standard genome sequencing and annotation.</title>
        <authorList>
            <consortium name="The Broad Institute Genomics Platform"/>
            <consortium name="The Broad Institute Genome Sequencing Center for Infectious Disease"/>
            <person name="Wu L."/>
            <person name="Ma J."/>
        </authorList>
    </citation>
    <scope>NUCLEOTIDE SEQUENCE [LARGE SCALE GENOMIC DNA]</scope>
    <source>
        <strain evidence="9">CGMCC 1.16855</strain>
    </source>
</reference>
<dbReference type="InterPro" id="IPR011701">
    <property type="entry name" value="MFS"/>
</dbReference>
<keyword evidence="4 6" id="KW-1133">Transmembrane helix</keyword>
<feature type="domain" description="Major facilitator superfamily (MFS) profile" evidence="7">
    <location>
        <begin position="1"/>
        <end position="382"/>
    </location>
</feature>
<evidence type="ECO:0000256" key="2">
    <source>
        <dbReference type="ARBA" id="ARBA00022475"/>
    </source>
</evidence>
<gene>
    <name evidence="8" type="ORF">ACFOD3_27195</name>
</gene>
<keyword evidence="3 6" id="KW-0812">Transmembrane</keyword>
<dbReference type="PANTHER" id="PTHR43124:SF10">
    <property type="entry name" value="PURINE EFFLUX PUMP PBUE"/>
    <property type="match status" value="1"/>
</dbReference>
<feature type="transmembrane region" description="Helical" evidence="6">
    <location>
        <begin position="354"/>
        <end position="373"/>
    </location>
</feature>
<dbReference type="PANTHER" id="PTHR43124">
    <property type="entry name" value="PURINE EFFLUX PUMP PBUE"/>
    <property type="match status" value="1"/>
</dbReference>
<organism evidence="8 9">
    <name type="scientific">Falsiroseomonas tokyonensis</name>
    <dbReference type="NCBI Taxonomy" id="430521"/>
    <lineage>
        <taxon>Bacteria</taxon>
        <taxon>Pseudomonadati</taxon>
        <taxon>Pseudomonadota</taxon>
        <taxon>Alphaproteobacteria</taxon>
        <taxon>Acetobacterales</taxon>
        <taxon>Roseomonadaceae</taxon>
        <taxon>Falsiroseomonas</taxon>
    </lineage>
</organism>
<evidence type="ECO:0000256" key="4">
    <source>
        <dbReference type="ARBA" id="ARBA00022989"/>
    </source>
</evidence>